<sequence>MHFSLIFKTELIITSYRLQVNPLYNNTMENPKVAIVHEYLTQYGGGEKTLEEIMDIFPGAPIYTGIYNPARLPEKITKRIIIAPKNSFLGAFPKILTFLMPLVFENMDLREYDLIISDGTAWSKGVLTRPDQLHISYIHTPPRFLYRYSVESAKRSKWYLKPFVAPIDHLLRVWDYHAAQRPDYLLVNSAEVQKRVQKYYGRESQIIYPPVDVYFQGNTDKNNLTSPYYLAVGRLSAYKNFDLLIQAFNLLEMPLIMVGTGIEESRLKKLAKSNITFTGQVSEVEKHKYLENCIALINPVVDEDFGIVPVEAMAHGKPVLAHRSGGTLETVKEGVSGMFFENVNLDHLVQKIKEFDEEIRRGTYNSGEIRRLTLRYDKDKFRQEFELFVNEKWRDHAIKFHVIESTHGGTT</sequence>
<dbReference type="AlphaFoldDB" id="A0A0G0ZAZ5"/>
<protein>
    <recommendedName>
        <fullName evidence="1">Glycosyl transferase family 1 domain-containing protein</fullName>
    </recommendedName>
</protein>
<dbReference type="InterPro" id="IPR050194">
    <property type="entry name" value="Glycosyltransferase_grp1"/>
</dbReference>
<dbReference type="GO" id="GO:0016757">
    <property type="term" value="F:glycosyltransferase activity"/>
    <property type="evidence" value="ECO:0007669"/>
    <property type="project" value="InterPro"/>
</dbReference>
<dbReference type="PANTHER" id="PTHR45947:SF3">
    <property type="entry name" value="SULFOQUINOVOSYL TRANSFERASE SQD2"/>
    <property type="match status" value="1"/>
</dbReference>
<evidence type="ECO:0000313" key="2">
    <source>
        <dbReference type="EMBL" id="KKS19251.1"/>
    </source>
</evidence>
<feature type="domain" description="Glycosyl transferase family 1" evidence="1">
    <location>
        <begin position="223"/>
        <end position="355"/>
    </location>
</feature>
<proteinExistence type="predicted"/>
<evidence type="ECO:0000259" key="1">
    <source>
        <dbReference type="Pfam" id="PF00534"/>
    </source>
</evidence>
<dbReference type="SUPFAM" id="SSF53756">
    <property type="entry name" value="UDP-Glycosyltransferase/glycogen phosphorylase"/>
    <property type="match status" value="1"/>
</dbReference>
<organism evidence="2 3">
    <name type="scientific">candidate division WWE3 bacterium GW2011_GWC1_41_7</name>
    <dbReference type="NCBI Taxonomy" id="1619119"/>
    <lineage>
        <taxon>Bacteria</taxon>
        <taxon>Katanobacteria</taxon>
    </lineage>
</organism>
<accession>A0A0G0ZAZ5</accession>
<dbReference type="InterPro" id="IPR001296">
    <property type="entry name" value="Glyco_trans_1"/>
</dbReference>
<gene>
    <name evidence="2" type="ORF">UU77_C0054G0005</name>
</gene>
<dbReference type="Proteomes" id="UP000034507">
    <property type="component" value="Unassembled WGS sequence"/>
</dbReference>
<name>A0A0G0ZAZ5_UNCKA</name>
<dbReference type="PANTHER" id="PTHR45947">
    <property type="entry name" value="SULFOQUINOVOSYL TRANSFERASE SQD2"/>
    <property type="match status" value="1"/>
</dbReference>
<dbReference type="EMBL" id="LCBX01000054">
    <property type="protein sequence ID" value="KKS19251.1"/>
    <property type="molecule type" value="Genomic_DNA"/>
</dbReference>
<dbReference type="Pfam" id="PF00534">
    <property type="entry name" value="Glycos_transf_1"/>
    <property type="match status" value="1"/>
</dbReference>
<reference evidence="2 3" key="1">
    <citation type="journal article" date="2015" name="Nature">
        <title>rRNA introns, odd ribosomes, and small enigmatic genomes across a large radiation of phyla.</title>
        <authorList>
            <person name="Brown C.T."/>
            <person name="Hug L.A."/>
            <person name="Thomas B.C."/>
            <person name="Sharon I."/>
            <person name="Castelle C.J."/>
            <person name="Singh A."/>
            <person name="Wilkins M.J."/>
            <person name="Williams K.H."/>
            <person name="Banfield J.F."/>
        </authorList>
    </citation>
    <scope>NUCLEOTIDE SEQUENCE [LARGE SCALE GENOMIC DNA]</scope>
</reference>
<evidence type="ECO:0000313" key="3">
    <source>
        <dbReference type="Proteomes" id="UP000034507"/>
    </source>
</evidence>
<dbReference type="Gene3D" id="3.40.50.2000">
    <property type="entry name" value="Glycogen Phosphorylase B"/>
    <property type="match status" value="1"/>
</dbReference>
<comment type="caution">
    <text evidence="2">The sequence shown here is derived from an EMBL/GenBank/DDBJ whole genome shotgun (WGS) entry which is preliminary data.</text>
</comment>